<accession>A0A1H6AU09</accession>
<dbReference type="GO" id="GO:0070063">
    <property type="term" value="F:RNA polymerase binding"/>
    <property type="evidence" value="ECO:0007669"/>
    <property type="project" value="InterPro"/>
</dbReference>
<feature type="domain" description="Regulator of nucleoside diphosphate kinase N-terminal" evidence="2">
    <location>
        <begin position="11"/>
        <end position="50"/>
    </location>
</feature>
<dbReference type="PANTHER" id="PTHR30437">
    <property type="entry name" value="TRANSCRIPTION ELONGATION FACTOR GREA"/>
    <property type="match status" value="1"/>
</dbReference>
<dbReference type="EMBL" id="FNUY01000006">
    <property type="protein sequence ID" value="SEG51754.1"/>
    <property type="molecule type" value="Genomic_DNA"/>
</dbReference>
<dbReference type="Pfam" id="PF01272">
    <property type="entry name" value="GreA_GreB"/>
    <property type="match status" value="1"/>
</dbReference>
<keyword evidence="3" id="KW-0418">Kinase</keyword>
<dbReference type="Gene3D" id="1.10.286.20">
    <property type="match status" value="1"/>
</dbReference>
<feature type="domain" description="Transcription elongation factor GreA/GreB C-terminal" evidence="1">
    <location>
        <begin position="58"/>
        <end position="132"/>
    </location>
</feature>
<organism evidence="3 4">
    <name type="scientific">Bosea lathyri</name>
    <dbReference type="NCBI Taxonomy" id="1036778"/>
    <lineage>
        <taxon>Bacteria</taxon>
        <taxon>Pseudomonadati</taxon>
        <taxon>Pseudomonadota</taxon>
        <taxon>Alphaproteobacteria</taxon>
        <taxon>Hyphomicrobiales</taxon>
        <taxon>Boseaceae</taxon>
        <taxon>Bosea</taxon>
    </lineage>
</organism>
<dbReference type="PANTHER" id="PTHR30437:SF5">
    <property type="entry name" value="REGULATOR OF NUCLEOSIDE DIPHOSPHATE KINASE"/>
    <property type="match status" value="1"/>
</dbReference>
<reference evidence="3 4" key="1">
    <citation type="submission" date="2016-10" db="EMBL/GenBank/DDBJ databases">
        <authorList>
            <person name="de Groot N.N."/>
        </authorList>
    </citation>
    <scope>NUCLEOTIDE SEQUENCE [LARGE SCALE GENOMIC DNA]</scope>
    <source>
        <strain evidence="3 4">DSM 26656</strain>
    </source>
</reference>
<dbReference type="SUPFAM" id="SSF54534">
    <property type="entry name" value="FKBP-like"/>
    <property type="match status" value="1"/>
</dbReference>
<evidence type="ECO:0000313" key="4">
    <source>
        <dbReference type="Proteomes" id="UP000236743"/>
    </source>
</evidence>
<protein>
    <submittedName>
        <fullName evidence="3">Regulator of nucleoside diphosphate kinase</fullName>
    </submittedName>
</protein>
<gene>
    <name evidence="3" type="ORF">SAMN04488115_106122</name>
</gene>
<keyword evidence="4" id="KW-1185">Reference proteome</keyword>
<evidence type="ECO:0000259" key="1">
    <source>
        <dbReference type="Pfam" id="PF01272"/>
    </source>
</evidence>
<dbReference type="InterPro" id="IPR036953">
    <property type="entry name" value="GreA/GreB_C_sf"/>
</dbReference>
<dbReference type="GO" id="GO:0003677">
    <property type="term" value="F:DNA binding"/>
    <property type="evidence" value="ECO:0007669"/>
    <property type="project" value="InterPro"/>
</dbReference>
<dbReference type="RefSeq" id="WP_103873409.1">
    <property type="nucleotide sequence ID" value="NZ_FNUY01000006.1"/>
</dbReference>
<sequence length="140" mass="15061">MSTRTKGPSRPAIVVTSEDHEKLSRMVAGASTTMPELAVELARELDRARILPEGRSSPDHVRIGSQVEYRDEVTGKVATVTLVWPQEADISQGKIAVMTPIGIALIGMAAGKSIDWTTRSGDVKRMTVLQVNEPAEPASP</sequence>
<dbReference type="GO" id="GO:0016301">
    <property type="term" value="F:kinase activity"/>
    <property type="evidence" value="ECO:0007669"/>
    <property type="project" value="UniProtKB-KW"/>
</dbReference>
<dbReference type="InterPro" id="IPR023459">
    <property type="entry name" value="Tscrpt_elong_fac_GreA/B_fam"/>
</dbReference>
<dbReference type="Pfam" id="PF14760">
    <property type="entry name" value="Rnk_N"/>
    <property type="match status" value="1"/>
</dbReference>
<dbReference type="GO" id="GO:0032784">
    <property type="term" value="P:regulation of DNA-templated transcription elongation"/>
    <property type="evidence" value="ECO:0007669"/>
    <property type="project" value="InterPro"/>
</dbReference>
<dbReference type="Proteomes" id="UP000236743">
    <property type="component" value="Unassembled WGS sequence"/>
</dbReference>
<dbReference type="NCBIfam" id="NF004396">
    <property type="entry name" value="PRK05753.1"/>
    <property type="match status" value="1"/>
</dbReference>
<evidence type="ECO:0000313" key="3">
    <source>
        <dbReference type="EMBL" id="SEG51754.1"/>
    </source>
</evidence>
<proteinExistence type="predicted"/>
<dbReference type="OrthoDB" id="192847at2"/>
<dbReference type="GO" id="GO:0006354">
    <property type="term" value="P:DNA-templated transcription elongation"/>
    <property type="evidence" value="ECO:0007669"/>
    <property type="project" value="TreeGrafter"/>
</dbReference>
<keyword evidence="3" id="KW-0808">Transferase</keyword>
<name>A0A1H6AU09_9HYPH</name>
<dbReference type="InterPro" id="IPR029462">
    <property type="entry name" value="Rnk_N"/>
</dbReference>
<dbReference type="Gene3D" id="3.10.50.30">
    <property type="entry name" value="Transcription elongation factor, GreA/GreB, C-terminal domain"/>
    <property type="match status" value="1"/>
</dbReference>
<evidence type="ECO:0000259" key="2">
    <source>
        <dbReference type="Pfam" id="PF14760"/>
    </source>
</evidence>
<dbReference type="AlphaFoldDB" id="A0A1H6AU09"/>
<dbReference type="InterPro" id="IPR001437">
    <property type="entry name" value="Tscrpt_elong_fac_GreA/B_C"/>
</dbReference>